<reference evidence="1" key="1">
    <citation type="submission" date="2014-02" db="EMBL/GenBank/DDBJ databases">
        <title>The Genome Sequence of Trichophyton rubrum (morphotype fischeri) CBS 288.86.</title>
        <authorList>
            <consortium name="The Broad Institute Genomics Platform"/>
            <person name="Cuomo C.A."/>
            <person name="White T.C."/>
            <person name="Graser Y."/>
            <person name="Martinez-Rossi N."/>
            <person name="Heitman J."/>
            <person name="Young S.K."/>
            <person name="Zeng Q."/>
            <person name="Gargeya S."/>
            <person name="Abouelleil A."/>
            <person name="Alvarado L."/>
            <person name="Chapman S.B."/>
            <person name="Gainer-Dewar J."/>
            <person name="Goldberg J."/>
            <person name="Griggs A."/>
            <person name="Gujja S."/>
            <person name="Hansen M."/>
            <person name="Howarth C."/>
            <person name="Imamovic A."/>
            <person name="Larimer J."/>
            <person name="Martinez D."/>
            <person name="Murphy C."/>
            <person name="Pearson M.D."/>
            <person name="Persinoti G."/>
            <person name="Poon T."/>
            <person name="Priest M."/>
            <person name="Roberts A.D."/>
            <person name="Saif S."/>
            <person name="Shea T.D."/>
            <person name="Sykes S.N."/>
            <person name="Wortman J."/>
            <person name="Nusbaum C."/>
            <person name="Birren B."/>
        </authorList>
    </citation>
    <scope>NUCLEOTIDE SEQUENCE [LARGE SCALE GENOMIC DNA]</scope>
    <source>
        <strain evidence="1">CBS 288.86</strain>
    </source>
</reference>
<organism evidence="1">
    <name type="scientific">Trichophyton rubrum CBS 288.86</name>
    <dbReference type="NCBI Taxonomy" id="1215330"/>
    <lineage>
        <taxon>Eukaryota</taxon>
        <taxon>Fungi</taxon>
        <taxon>Dikarya</taxon>
        <taxon>Ascomycota</taxon>
        <taxon>Pezizomycotina</taxon>
        <taxon>Eurotiomycetes</taxon>
        <taxon>Eurotiomycetidae</taxon>
        <taxon>Onygenales</taxon>
        <taxon>Arthrodermataceae</taxon>
        <taxon>Trichophyton</taxon>
    </lineage>
</organism>
<dbReference type="Proteomes" id="UP000023758">
    <property type="component" value="Unassembled WGS sequence"/>
</dbReference>
<dbReference type="AlphaFoldDB" id="A0A022WFX8"/>
<dbReference type="EMBL" id="KK207691">
    <property type="protein sequence ID" value="EZF57305.1"/>
    <property type="molecule type" value="Genomic_DNA"/>
</dbReference>
<protein>
    <submittedName>
        <fullName evidence="1">Uncharacterized protein</fullName>
    </submittedName>
</protein>
<sequence>MASQSQSKHYASSKGGKIEIGHLSQELKELIDARQKWLISSKDFEQANPLENEAVLNHKEFKELIQKLAHKHMAQILLFRMEEDIPKRIHGKRVLMSYLYPLRVPAQSKVLSTYPETPNSTSEELHAGMFVKYQDEIYIDGALDFLLIRAAEPVKE</sequence>
<dbReference type="HOGENOM" id="CLU_1503111_0_0_1"/>
<proteinExistence type="predicted"/>
<gene>
    <name evidence="1" type="ORF">H103_00413</name>
</gene>
<evidence type="ECO:0000313" key="1">
    <source>
        <dbReference type="EMBL" id="EZF57305.1"/>
    </source>
</evidence>
<name>A0A022WFX8_TRIRU</name>
<accession>A0A022WFX8</accession>